<evidence type="ECO:0000313" key="7">
    <source>
        <dbReference type="Proteomes" id="UP000886998"/>
    </source>
</evidence>
<comment type="caution">
    <text evidence="6">The sequence shown here is derived from an EMBL/GenBank/DDBJ whole genome shotgun (WGS) entry which is preliminary data.</text>
</comment>
<dbReference type="InterPro" id="IPR003195">
    <property type="entry name" value="TFIID_TAF13"/>
</dbReference>
<gene>
    <name evidence="6" type="primary">AVEN_203534_1</name>
    <name evidence="6" type="ORF">TNIN_44421</name>
</gene>
<accession>A0A8X7C3N5</accession>
<dbReference type="AlphaFoldDB" id="A0A8X7C3N5"/>
<name>A0A8X7C3N5_9ARAC</name>
<dbReference type="OrthoDB" id="440760at2759"/>
<dbReference type="Proteomes" id="UP000886998">
    <property type="component" value="Unassembled WGS sequence"/>
</dbReference>
<evidence type="ECO:0000256" key="2">
    <source>
        <dbReference type="ARBA" id="ARBA00023015"/>
    </source>
</evidence>
<evidence type="ECO:0000256" key="4">
    <source>
        <dbReference type="ARBA" id="ARBA00023242"/>
    </source>
</evidence>
<evidence type="ECO:0000313" key="6">
    <source>
        <dbReference type="EMBL" id="GFY52878.1"/>
    </source>
</evidence>
<dbReference type="GO" id="GO:0005634">
    <property type="term" value="C:nucleus"/>
    <property type="evidence" value="ECO:0007669"/>
    <property type="project" value="UniProtKB-SubCell"/>
</dbReference>
<evidence type="ECO:0000256" key="1">
    <source>
        <dbReference type="ARBA" id="ARBA00004123"/>
    </source>
</evidence>
<keyword evidence="4" id="KW-0539">Nucleus</keyword>
<dbReference type="PANTHER" id="PTHR11380">
    <property type="entry name" value="TRANSCRIPTION INITIATION FACTOR TFIID/SUPT3-RELATED"/>
    <property type="match status" value="1"/>
</dbReference>
<feature type="region of interest" description="Disordered" evidence="5">
    <location>
        <begin position="267"/>
        <end position="292"/>
    </location>
</feature>
<comment type="subcellular location">
    <subcellularLocation>
        <location evidence="1">Nucleus</location>
    </subcellularLocation>
</comment>
<protein>
    <submittedName>
        <fullName evidence="6">Uncharacterized protein</fullName>
    </submittedName>
</protein>
<feature type="compositionally biased region" description="Polar residues" evidence="5">
    <location>
        <begin position="267"/>
        <end position="280"/>
    </location>
</feature>
<dbReference type="PANTHER" id="PTHR11380:SF16">
    <property type="entry name" value="TRANSCRIPTION INITIATION PROTEIN SPT3 HOMOLOG"/>
    <property type="match status" value="1"/>
</dbReference>
<dbReference type="GO" id="GO:0003713">
    <property type="term" value="F:transcription coactivator activity"/>
    <property type="evidence" value="ECO:0007669"/>
    <property type="project" value="TreeGrafter"/>
</dbReference>
<proteinExistence type="predicted"/>
<dbReference type="EMBL" id="BMAV01008945">
    <property type="protein sequence ID" value="GFY52878.1"/>
    <property type="molecule type" value="Genomic_DNA"/>
</dbReference>
<sequence length="328" mass="38678">MSPRLLHPCLCPEIDFSLPKLQFMQCLRRHLEYIPEKEYIQRNKKHARYVTVIYHLLLIDGMMINEMIMNIVQLKKASKLGLKQRGKSLTHGHLLLLLQKNENKFRRLMYYLKMKDASEIIRKQKYDDLPATLEKYENGTRIKACLTFFKKTRRSFDFDILKSDEDPVIVERNKRRYLMANDMNEEEYINFAAQQAVSFYQKNDEKNFKKWLLAEQATDLIPTNLACEIINYLARETVAEIVEASLLLKKERHPDWYQNLNDIYNPHSENSTTGEASGTSIFEPKIPPCNPDDPITPEVINSALNRLYMKNRTNGQMGWKRKPRLLCI</sequence>
<keyword evidence="3" id="KW-0804">Transcription</keyword>
<organism evidence="6 7">
    <name type="scientific">Trichonephila inaurata madagascariensis</name>
    <dbReference type="NCBI Taxonomy" id="2747483"/>
    <lineage>
        <taxon>Eukaryota</taxon>
        <taxon>Metazoa</taxon>
        <taxon>Ecdysozoa</taxon>
        <taxon>Arthropoda</taxon>
        <taxon>Chelicerata</taxon>
        <taxon>Arachnida</taxon>
        <taxon>Araneae</taxon>
        <taxon>Araneomorphae</taxon>
        <taxon>Entelegynae</taxon>
        <taxon>Araneoidea</taxon>
        <taxon>Nephilidae</taxon>
        <taxon>Trichonephila</taxon>
        <taxon>Trichonephila inaurata</taxon>
    </lineage>
</organism>
<evidence type="ECO:0000256" key="5">
    <source>
        <dbReference type="SAM" id="MobiDB-lite"/>
    </source>
</evidence>
<dbReference type="GO" id="GO:0006366">
    <property type="term" value="P:transcription by RNA polymerase II"/>
    <property type="evidence" value="ECO:0007669"/>
    <property type="project" value="InterPro"/>
</dbReference>
<reference evidence="6" key="1">
    <citation type="submission" date="2020-08" db="EMBL/GenBank/DDBJ databases">
        <title>Multicomponent nature underlies the extraordinary mechanical properties of spider dragline silk.</title>
        <authorList>
            <person name="Kono N."/>
            <person name="Nakamura H."/>
            <person name="Mori M."/>
            <person name="Yoshida Y."/>
            <person name="Ohtoshi R."/>
            <person name="Malay A.D."/>
            <person name="Moran D.A.P."/>
            <person name="Tomita M."/>
            <person name="Numata K."/>
            <person name="Arakawa K."/>
        </authorList>
    </citation>
    <scope>NUCLEOTIDE SEQUENCE</scope>
</reference>
<keyword evidence="2" id="KW-0805">Transcription regulation</keyword>
<evidence type="ECO:0000256" key="3">
    <source>
        <dbReference type="ARBA" id="ARBA00023163"/>
    </source>
</evidence>
<keyword evidence="7" id="KW-1185">Reference proteome</keyword>